<feature type="transmembrane region" description="Helical" evidence="1">
    <location>
        <begin position="140"/>
        <end position="162"/>
    </location>
</feature>
<feature type="transmembrane region" description="Helical" evidence="1">
    <location>
        <begin position="60"/>
        <end position="82"/>
    </location>
</feature>
<dbReference type="Proteomes" id="UP001072034">
    <property type="component" value="Unassembled WGS sequence"/>
</dbReference>
<keyword evidence="1" id="KW-0812">Transmembrane</keyword>
<feature type="transmembrane region" description="Helical" evidence="1">
    <location>
        <begin position="337"/>
        <end position="359"/>
    </location>
</feature>
<feature type="transmembrane region" description="Helical" evidence="1">
    <location>
        <begin position="429"/>
        <end position="450"/>
    </location>
</feature>
<comment type="caution">
    <text evidence="2">The sequence shown here is derived from an EMBL/GenBank/DDBJ whole genome shotgun (WGS) entry which is preliminary data.</text>
</comment>
<feature type="transmembrane region" description="Helical" evidence="1">
    <location>
        <begin position="456"/>
        <end position="482"/>
    </location>
</feature>
<keyword evidence="1" id="KW-0472">Membrane</keyword>
<evidence type="ECO:0000256" key="1">
    <source>
        <dbReference type="SAM" id="Phobius"/>
    </source>
</evidence>
<accession>A0ABT4IAU7</accession>
<dbReference type="EMBL" id="JAPTMY010000021">
    <property type="protein sequence ID" value="MCZ0858372.1"/>
    <property type="molecule type" value="Genomic_DNA"/>
</dbReference>
<feature type="transmembrane region" description="Helical" evidence="1">
    <location>
        <begin position="240"/>
        <end position="259"/>
    </location>
</feature>
<feature type="transmembrane region" description="Helical" evidence="1">
    <location>
        <begin position="102"/>
        <end position="128"/>
    </location>
</feature>
<feature type="transmembrane region" description="Helical" evidence="1">
    <location>
        <begin position="502"/>
        <end position="532"/>
    </location>
</feature>
<evidence type="ECO:0000313" key="3">
    <source>
        <dbReference type="Proteomes" id="UP001072034"/>
    </source>
</evidence>
<sequence length="586" mass="59670">MVATLVRLRWRLTLNALSRSVWILLASLLGAAWALGTIISVAAGAVALGLRAPVPLTATLIGALGALTTLGWVLVPLLLTGVDSTLDPRALAPWIAPSRSLSAGLAVAGAAGVPGLATGVCLALPALAWAAGGHWGAAGLALLLAPVALATCVLVSRVVVIGLGASTTRRGRDLVGVIGGLALIGVALLPSLLNLVAARSAGLGGSALMTLMRLGRVLSLSPFGWAFAAPGYLAQGRAGAALALAVGALALPVALAPLWNRIVRRVMSGGRAAGRRSRPERAAALGRTRAAADDADAADAATAAPLPWHRRLSRLIPSPAAAIAARCLRYWRTDPRYLVLGVSTVLVMLVVGVVTVLGFRQGAEENVAFETAPAGAALGRAPAALLGVPVAIALMSGWVLHDDLGYDSTAQWMHLSAGVRGLDDRLGRVVAAALWQLPVLAVVTLTLGVWTGRWEIVPAVVGAQLGLYGAAAAWSSVMSAVLPYEVNAPGESPLRSRSSGMILVASLVQMAGMAVIAGLALPVAVGLGALMATGAWQWGWALLAGGALWGAGLARAGVVVGGRVLDRHWVRVLAVVRTWPGHAETR</sequence>
<feature type="transmembrane region" description="Helical" evidence="1">
    <location>
        <begin position="174"/>
        <end position="196"/>
    </location>
</feature>
<reference evidence="2" key="1">
    <citation type="submission" date="2022-10" db="EMBL/GenBank/DDBJ databases">
        <title>Genome sequence of Actinomyces israelii ATCC 10048.</title>
        <authorList>
            <person name="Watt R.M."/>
            <person name="Tong W.M."/>
        </authorList>
    </citation>
    <scope>NUCLEOTIDE SEQUENCE</scope>
    <source>
        <strain evidence="2">ATCC 10048</strain>
    </source>
</reference>
<feature type="transmembrane region" description="Helical" evidence="1">
    <location>
        <begin position="379"/>
        <end position="400"/>
    </location>
</feature>
<dbReference type="RefSeq" id="WP_268917772.1">
    <property type="nucleotide sequence ID" value="NZ_JAPTMY010000021.1"/>
</dbReference>
<feature type="transmembrane region" description="Helical" evidence="1">
    <location>
        <begin position="20"/>
        <end position="48"/>
    </location>
</feature>
<keyword evidence="3" id="KW-1185">Reference proteome</keyword>
<feature type="transmembrane region" description="Helical" evidence="1">
    <location>
        <begin position="538"/>
        <end position="561"/>
    </location>
</feature>
<keyword evidence="1" id="KW-1133">Transmembrane helix</keyword>
<evidence type="ECO:0000313" key="2">
    <source>
        <dbReference type="EMBL" id="MCZ0858372.1"/>
    </source>
</evidence>
<protein>
    <submittedName>
        <fullName evidence="2">Transporter</fullName>
    </submittedName>
</protein>
<name>A0ABT4IAU7_9ACTO</name>
<organism evidence="2 3">
    <name type="scientific">Actinomyces israelii</name>
    <dbReference type="NCBI Taxonomy" id="1659"/>
    <lineage>
        <taxon>Bacteria</taxon>
        <taxon>Bacillati</taxon>
        <taxon>Actinomycetota</taxon>
        <taxon>Actinomycetes</taxon>
        <taxon>Actinomycetales</taxon>
        <taxon>Actinomycetaceae</taxon>
        <taxon>Actinomyces</taxon>
    </lineage>
</organism>
<proteinExistence type="predicted"/>
<gene>
    <name evidence="2" type="ORF">OHJ16_09990</name>
</gene>